<dbReference type="Gene3D" id="2.60.40.10">
    <property type="entry name" value="Immunoglobulins"/>
    <property type="match status" value="1"/>
</dbReference>
<evidence type="ECO:0000256" key="1">
    <source>
        <dbReference type="SAM" id="SignalP"/>
    </source>
</evidence>
<dbReference type="InterPro" id="IPR013783">
    <property type="entry name" value="Ig-like_fold"/>
</dbReference>
<organism evidence="3 4">
    <name type="scientific">Flavobacterium panici</name>
    <dbReference type="NCBI Taxonomy" id="2654843"/>
    <lineage>
        <taxon>Bacteria</taxon>
        <taxon>Pseudomonadati</taxon>
        <taxon>Bacteroidota</taxon>
        <taxon>Flavobacteriia</taxon>
        <taxon>Flavobacteriales</taxon>
        <taxon>Flavobacteriaceae</taxon>
        <taxon>Flavobacterium</taxon>
    </lineage>
</organism>
<dbReference type="SMART" id="SM00089">
    <property type="entry name" value="PKD"/>
    <property type="match status" value="1"/>
</dbReference>
<accession>A0A9N8IY53</accession>
<keyword evidence="1" id="KW-0732">Signal</keyword>
<evidence type="ECO:0000313" key="4">
    <source>
        <dbReference type="Proteomes" id="UP000533639"/>
    </source>
</evidence>
<dbReference type="InterPro" id="IPR035986">
    <property type="entry name" value="PKD_dom_sf"/>
</dbReference>
<dbReference type="InterPro" id="IPR000601">
    <property type="entry name" value="PKD_dom"/>
</dbReference>
<dbReference type="Proteomes" id="UP000533639">
    <property type="component" value="Unassembled WGS sequence"/>
</dbReference>
<evidence type="ECO:0000313" key="3">
    <source>
        <dbReference type="EMBL" id="CAC9972415.1"/>
    </source>
</evidence>
<reference evidence="3 4" key="1">
    <citation type="submission" date="2020-06" db="EMBL/GenBank/DDBJ databases">
        <authorList>
            <person name="Criscuolo A."/>
        </authorList>
    </citation>
    <scope>NUCLEOTIDE SEQUENCE [LARGE SCALE GENOMIC DNA]</scope>
    <source>
        <strain evidence="3">PXU-55</strain>
    </source>
</reference>
<dbReference type="Pfam" id="PF18911">
    <property type="entry name" value="PKD_4"/>
    <property type="match status" value="1"/>
</dbReference>
<dbReference type="RefSeq" id="WP_180855970.1">
    <property type="nucleotide sequence ID" value="NZ_CAIJDE010000017.1"/>
</dbReference>
<dbReference type="InterPro" id="IPR022409">
    <property type="entry name" value="PKD/Chitinase_dom"/>
</dbReference>
<proteinExistence type="predicted"/>
<dbReference type="PROSITE" id="PS50093">
    <property type="entry name" value="PKD"/>
    <property type="match status" value="1"/>
</dbReference>
<feature type="chain" id="PRO_5040277516" description="PKD domain-containing protein" evidence="1">
    <location>
        <begin position="25"/>
        <end position="118"/>
    </location>
</feature>
<comment type="caution">
    <text evidence="3">The sequence shown here is derived from an EMBL/GenBank/DDBJ whole genome shotgun (WGS) entry which is preliminary data.</text>
</comment>
<sequence>MKKMKRIFAVVIIAFLVFSCSKHDDEEIVDCFGESILIQLKHSVDGANSKKINYSIEYTGTKTVSSVKWTFGDGTSGEGMNVSHTYSSAGTFEVKADVTTKEGSSACTSSPKKSITVN</sequence>
<dbReference type="CDD" id="cd00146">
    <property type="entry name" value="PKD"/>
    <property type="match status" value="1"/>
</dbReference>
<dbReference type="SUPFAM" id="SSF49299">
    <property type="entry name" value="PKD domain"/>
    <property type="match status" value="1"/>
</dbReference>
<evidence type="ECO:0000259" key="2">
    <source>
        <dbReference type="PROSITE" id="PS50093"/>
    </source>
</evidence>
<keyword evidence="4" id="KW-1185">Reference proteome</keyword>
<name>A0A9N8IY53_9FLAO</name>
<dbReference type="EMBL" id="CAIJDE010000017">
    <property type="protein sequence ID" value="CAC9972415.1"/>
    <property type="molecule type" value="Genomic_DNA"/>
</dbReference>
<gene>
    <name evidence="3" type="ORF">FLAPXU55_00091</name>
</gene>
<feature type="signal peptide" evidence="1">
    <location>
        <begin position="1"/>
        <end position="24"/>
    </location>
</feature>
<dbReference type="PROSITE" id="PS51257">
    <property type="entry name" value="PROKAR_LIPOPROTEIN"/>
    <property type="match status" value="1"/>
</dbReference>
<feature type="domain" description="PKD" evidence="2">
    <location>
        <begin position="35"/>
        <end position="106"/>
    </location>
</feature>
<protein>
    <recommendedName>
        <fullName evidence="2">PKD domain-containing protein</fullName>
    </recommendedName>
</protein>
<dbReference type="AlphaFoldDB" id="A0A9N8IY53"/>